<dbReference type="EMBL" id="UYJE01008130">
    <property type="protein sequence ID" value="VDI61344.1"/>
    <property type="molecule type" value="Genomic_DNA"/>
</dbReference>
<name>A0A8B6GAW7_MYTGA</name>
<evidence type="ECO:0000256" key="1">
    <source>
        <dbReference type="SAM" id="MobiDB-lite"/>
    </source>
</evidence>
<protein>
    <submittedName>
        <fullName evidence="2">Uncharacterized protein</fullName>
    </submittedName>
</protein>
<feature type="region of interest" description="Disordered" evidence="1">
    <location>
        <begin position="116"/>
        <end position="141"/>
    </location>
</feature>
<accession>A0A8B6GAW7</accession>
<gene>
    <name evidence="2" type="ORF">MGAL_10B070653</name>
</gene>
<feature type="compositionally biased region" description="Basic and acidic residues" evidence="1">
    <location>
        <begin position="120"/>
        <end position="141"/>
    </location>
</feature>
<comment type="caution">
    <text evidence="2">The sequence shown here is derived from an EMBL/GenBank/DDBJ whole genome shotgun (WGS) entry which is preliminary data.</text>
</comment>
<dbReference type="AlphaFoldDB" id="A0A8B6GAW7"/>
<reference evidence="2" key="1">
    <citation type="submission" date="2018-11" db="EMBL/GenBank/DDBJ databases">
        <authorList>
            <person name="Alioto T."/>
            <person name="Alioto T."/>
        </authorList>
    </citation>
    <scope>NUCLEOTIDE SEQUENCE</scope>
</reference>
<dbReference type="Proteomes" id="UP000596742">
    <property type="component" value="Unassembled WGS sequence"/>
</dbReference>
<proteinExistence type="predicted"/>
<organism evidence="2 3">
    <name type="scientific">Mytilus galloprovincialis</name>
    <name type="common">Mediterranean mussel</name>
    <dbReference type="NCBI Taxonomy" id="29158"/>
    <lineage>
        <taxon>Eukaryota</taxon>
        <taxon>Metazoa</taxon>
        <taxon>Spiralia</taxon>
        <taxon>Lophotrochozoa</taxon>
        <taxon>Mollusca</taxon>
        <taxon>Bivalvia</taxon>
        <taxon>Autobranchia</taxon>
        <taxon>Pteriomorphia</taxon>
        <taxon>Mytilida</taxon>
        <taxon>Mytiloidea</taxon>
        <taxon>Mytilidae</taxon>
        <taxon>Mytilinae</taxon>
        <taxon>Mytilus</taxon>
    </lineage>
</organism>
<sequence length="167" mass="19648">YCRQGSRRTVYQRKLKVVKENADNFTVVVTGDIDNESIHYNENVDMDLKQELADKKPDHENVHENQVPDDVYEDVTDQETLLPEPVLVLPLMPETRPEVESHLRWLCNAMDGCASRGNRKSGDIKESGSRQQERESRRKLEAENRELRRQIVENKWRNELFKDITKQ</sequence>
<evidence type="ECO:0000313" key="2">
    <source>
        <dbReference type="EMBL" id="VDI61344.1"/>
    </source>
</evidence>
<evidence type="ECO:0000313" key="3">
    <source>
        <dbReference type="Proteomes" id="UP000596742"/>
    </source>
</evidence>
<keyword evidence="3" id="KW-1185">Reference proteome</keyword>
<feature type="non-terminal residue" evidence="2">
    <location>
        <position position="167"/>
    </location>
</feature>